<protein>
    <submittedName>
        <fullName evidence="2">FABP family protein</fullName>
    </submittedName>
</protein>
<proteinExistence type="predicted"/>
<organism evidence="2 3">
    <name type="scientific">Pseudoxanthomonas helianthi</name>
    <dbReference type="NCBI Taxonomy" id="1453541"/>
    <lineage>
        <taxon>Bacteria</taxon>
        <taxon>Pseudomonadati</taxon>
        <taxon>Pseudomonadota</taxon>
        <taxon>Gammaproteobacteria</taxon>
        <taxon>Lysobacterales</taxon>
        <taxon>Lysobacteraceae</taxon>
        <taxon>Pseudoxanthomonas</taxon>
    </lineage>
</organism>
<dbReference type="Proteomes" id="UP000673447">
    <property type="component" value="Unassembled WGS sequence"/>
</dbReference>
<evidence type="ECO:0000313" key="2">
    <source>
        <dbReference type="EMBL" id="MBP3985901.1"/>
    </source>
</evidence>
<dbReference type="RefSeq" id="WP_210537787.1">
    <property type="nucleotide sequence ID" value="NZ_JAGKTC010000004.1"/>
</dbReference>
<gene>
    <name evidence="2" type="ORF">J5837_15960</name>
</gene>
<name>A0A940X782_9GAMM</name>
<reference evidence="2" key="2">
    <citation type="submission" date="2021-03" db="EMBL/GenBank/DDBJ databases">
        <authorList>
            <person name="Cao W."/>
        </authorList>
    </citation>
    <scope>NUCLEOTIDE SEQUENCE</scope>
    <source>
        <strain evidence="2">110414</strain>
    </source>
</reference>
<comment type="caution">
    <text evidence="2">The sequence shown here is derived from an EMBL/GenBank/DDBJ whole genome shotgun (WGS) entry which is preliminary data.</text>
</comment>
<dbReference type="InterPro" id="IPR012674">
    <property type="entry name" value="Calycin"/>
</dbReference>
<sequence>MGNFPTDIYTEPSPVDVDTLANLGPLKPLAGIWTGADGLDTKPKAAGPKQQTYVERMEMQPIDPVTNGPQLLYGLRYHTTITKPAQVKQYHEQVGYWLWEPATSTVIHTVAIPRGVIAMAGAVVAPDAKQFTLVATAGLDDWGICALPFLNHAFRTTEFRIDVTVYQDGSWGYDEDTVLQIVGQSEPFHHTDHNLLKKVGEATPNPLALQAAAATQTEPA</sequence>
<dbReference type="Pfam" id="PF08768">
    <property type="entry name" value="THAP4_heme-bd"/>
    <property type="match status" value="1"/>
</dbReference>
<evidence type="ECO:0000313" key="3">
    <source>
        <dbReference type="Proteomes" id="UP000673447"/>
    </source>
</evidence>
<evidence type="ECO:0000259" key="1">
    <source>
        <dbReference type="Pfam" id="PF08768"/>
    </source>
</evidence>
<accession>A0A940X782</accession>
<dbReference type="EMBL" id="JAGKTC010000004">
    <property type="protein sequence ID" value="MBP3985901.1"/>
    <property type="molecule type" value="Genomic_DNA"/>
</dbReference>
<dbReference type="Gene3D" id="2.40.128.20">
    <property type="match status" value="1"/>
</dbReference>
<reference evidence="2" key="1">
    <citation type="journal article" date="2016" name="Int. J. Syst. Evol. Microbiol.">
        <title>Pseudoxanthomonas helianthi sp. nov., isolated from roots of Jerusalem artichoke (Helianthus tuberosus).</title>
        <authorList>
            <person name="Kittiwongwattana C."/>
            <person name="Thawai C."/>
        </authorList>
    </citation>
    <scope>NUCLEOTIDE SEQUENCE</scope>
    <source>
        <strain evidence="2">110414</strain>
    </source>
</reference>
<dbReference type="AlphaFoldDB" id="A0A940X782"/>
<keyword evidence="3" id="KW-1185">Reference proteome</keyword>
<dbReference type="InterPro" id="IPR014878">
    <property type="entry name" value="THAP4-like_heme-bd"/>
</dbReference>
<feature type="domain" description="THAP4-like heme-binding" evidence="1">
    <location>
        <begin position="22"/>
        <end position="198"/>
    </location>
</feature>
<dbReference type="SUPFAM" id="SSF50814">
    <property type="entry name" value="Lipocalins"/>
    <property type="match status" value="1"/>
</dbReference>